<name>A0A1H9I694_9PSEU</name>
<feature type="transmembrane region" description="Helical" evidence="1">
    <location>
        <begin position="75"/>
        <end position="93"/>
    </location>
</feature>
<evidence type="ECO:0008006" key="4">
    <source>
        <dbReference type="Google" id="ProtNLM"/>
    </source>
</evidence>
<evidence type="ECO:0000313" key="3">
    <source>
        <dbReference type="Proteomes" id="UP000199352"/>
    </source>
</evidence>
<keyword evidence="1" id="KW-0812">Transmembrane</keyword>
<protein>
    <recommendedName>
        <fullName evidence="4">DoxX protein</fullName>
    </recommendedName>
</protein>
<feature type="transmembrane region" description="Helical" evidence="1">
    <location>
        <begin position="100"/>
        <end position="117"/>
    </location>
</feature>
<accession>A0A1H9I694</accession>
<keyword evidence="3" id="KW-1185">Reference proteome</keyword>
<dbReference type="EMBL" id="FOFR01000004">
    <property type="protein sequence ID" value="SEQ70099.1"/>
    <property type="molecule type" value="Genomic_DNA"/>
</dbReference>
<keyword evidence="1" id="KW-0472">Membrane</keyword>
<gene>
    <name evidence="2" type="ORF">SAMN05216188_104365</name>
</gene>
<reference evidence="3" key="1">
    <citation type="submission" date="2016-10" db="EMBL/GenBank/DDBJ databases">
        <authorList>
            <person name="Varghese N."/>
            <person name="Submissions S."/>
        </authorList>
    </citation>
    <scope>NUCLEOTIDE SEQUENCE [LARGE SCALE GENOMIC DNA]</scope>
    <source>
        <strain evidence="3">CGMCC 4.3525</strain>
    </source>
</reference>
<feature type="transmembrane region" description="Helical" evidence="1">
    <location>
        <begin position="21"/>
        <end position="44"/>
    </location>
</feature>
<dbReference type="Proteomes" id="UP000199352">
    <property type="component" value="Unassembled WGS sequence"/>
</dbReference>
<feature type="transmembrane region" description="Helical" evidence="1">
    <location>
        <begin position="129"/>
        <end position="150"/>
    </location>
</feature>
<evidence type="ECO:0000256" key="1">
    <source>
        <dbReference type="SAM" id="Phobius"/>
    </source>
</evidence>
<evidence type="ECO:0000313" key="2">
    <source>
        <dbReference type="EMBL" id="SEQ70099.1"/>
    </source>
</evidence>
<dbReference type="STRING" id="402600.SAMN05216188_104365"/>
<dbReference type="AlphaFoldDB" id="A0A1H9I694"/>
<organism evidence="2 3">
    <name type="scientific">Lentzea xinjiangensis</name>
    <dbReference type="NCBI Taxonomy" id="402600"/>
    <lineage>
        <taxon>Bacteria</taxon>
        <taxon>Bacillati</taxon>
        <taxon>Actinomycetota</taxon>
        <taxon>Actinomycetes</taxon>
        <taxon>Pseudonocardiales</taxon>
        <taxon>Pseudonocardiaceae</taxon>
        <taxon>Lentzea</taxon>
    </lineage>
</organism>
<proteinExistence type="predicted"/>
<keyword evidence="1" id="KW-1133">Transmembrane helix</keyword>
<sequence>MKFIDTYAGHKSRPRLVRTGVNTLRAGLAFLAFVQAVLGSWSLIAPRHFYDNFPLPTNQWVAFFPPFNEHLLRDFGSLNLALGTVLVFAAITMERRLVQAALAGYLVFAVPHLVFHLNHLSHMPLADQIGNVVSLVTVVLIPLALLPLSLKPGARVNH</sequence>